<accession>A0A813TRL9</accession>
<feature type="compositionally biased region" description="Basic and acidic residues" evidence="6">
    <location>
        <begin position="690"/>
        <end position="704"/>
    </location>
</feature>
<evidence type="ECO:0000256" key="3">
    <source>
        <dbReference type="ARBA" id="ARBA00022729"/>
    </source>
</evidence>
<evidence type="ECO:0000256" key="1">
    <source>
        <dbReference type="ARBA" id="ARBA00004141"/>
    </source>
</evidence>
<evidence type="ECO:0000313" key="9">
    <source>
        <dbReference type="EMBL" id="CAF0799800.1"/>
    </source>
</evidence>
<dbReference type="Proteomes" id="UP000682733">
    <property type="component" value="Unassembled WGS sequence"/>
</dbReference>
<evidence type="ECO:0000256" key="6">
    <source>
        <dbReference type="SAM" id="MobiDB-lite"/>
    </source>
</evidence>
<protein>
    <recommendedName>
        <fullName evidence="8">GOST seven transmembrane domain-containing protein</fullName>
    </recommendedName>
</protein>
<dbReference type="EMBL" id="CAJNOQ010000543">
    <property type="protein sequence ID" value="CAF0813173.1"/>
    <property type="molecule type" value="Genomic_DNA"/>
</dbReference>
<feature type="transmembrane region" description="Helical" evidence="7">
    <location>
        <begin position="386"/>
        <end position="408"/>
    </location>
</feature>
<evidence type="ECO:0000256" key="7">
    <source>
        <dbReference type="SAM" id="Phobius"/>
    </source>
</evidence>
<evidence type="ECO:0000313" key="11">
    <source>
        <dbReference type="EMBL" id="CAF3583084.1"/>
    </source>
</evidence>
<dbReference type="GO" id="GO:0005794">
    <property type="term" value="C:Golgi apparatus"/>
    <property type="evidence" value="ECO:0007669"/>
    <property type="project" value="TreeGrafter"/>
</dbReference>
<dbReference type="Proteomes" id="UP000677228">
    <property type="component" value="Unassembled WGS sequence"/>
</dbReference>
<keyword evidence="5 7" id="KW-0472">Membrane</keyword>
<keyword evidence="4 7" id="KW-1133">Transmembrane helix</keyword>
<feature type="compositionally biased region" description="Low complexity" evidence="6">
    <location>
        <begin position="49"/>
        <end position="84"/>
    </location>
</feature>
<evidence type="ECO:0000313" key="12">
    <source>
        <dbReference type="EMBL" id="CAF3599032.1"/>
    </source>
</evidence>
<comment type="subcellular location">
    <subcellularLocation>
        <location evidence="1">Membrane</location>
        <topology evidence="1">Multi-pass membrane protein</topology>
    </subcellularLocation>
</comment>
<dbReference type="EMBL" id="CAJOBA010001218">
    <property type="protein sequence ID" value="CAF3583084.1"/>
    <property type="molecule type" value="Genomic_DNA"/>
</dbReference>
<dbReference type="GO" id="GO:0016020">
    <property type="term" value="C:membrane"/>
    <property type="evidence" value="ECO:0007669"/>
    <property type="project" value="UniProtKB-SubCell"/>
</dbReference>
<sequence>MRYLIQVPDFVFSNQNSSDDNIKRVFIGKHLTKQQSEFAYKKCQEHHQQQQQPSSNINRRQHNNNNNLLSSSPTTTTQQQMTIEQPKRSADEINESDTGKLELISEQSPSFIVEDTQYIFSMQTTTAINTKIFNIILIIIELDEKALQARKLLIFIVTRFYYNQNNNINVQSLDSVIMKTFVIQSLDKLSVDGCSIKWNNQEPPVVDRILYANTKIEFKIICQTPTLNDTNAVIRGKKKPILDPETSNKVIKIEGIIGRVATCLPIQFDFPAGSSSNSNSKVNDEAEMNKQFWEDMEIKNFIIEQQGCDYTGQNVKLTQSTNYTSMAKMKQTTSAETTRSDVNYLSTWNDGFYVIEFYKPTGDLNLDVVLGVSMKSAKGYLSADEFLSLIFYGVMCAIYALFAIFWFIWCSFYWRELLKIQFWIGGVILMGMVEKSAFLAEYDTTNRYGYTMQYAILTAEMISCLKRTVSRMLVVIVALGFGIVKPRLGPLKQKVIGMGMLYFTIAAIESLVRLYSKYDEKNRRVLASRTPLAVIDATICYWIFTGLVQTTRALRVRKNVIKLRVYRHFTNTLLFAIFSSVLFMLWSLKAHFVKCVTNWREFWVNDAFWHILFSLLLLVIMLLFRPSNNNQRYAFLPLLDDERDCDPEDIDDLDEEKGESTLFETLKLRSKQQENGTSAIGVRMTKKQQQHAEKNLNIKEDKNAQESNTIDDKLAWVENNIPTSIADQALQALDSEDEIVNTKLERSKMQ</sequence>
<comment type="caution">
    <text evidence="10">The sequence shown here is derived from an EMBL/GenBank/DDBJ whole genome shotgun (WGS) entry which is preliminary data.</text>
</comment>
<feature type="transmembrane region" description="Helical" evidence="7">
    <location>
        <begin position="468"/>
        <end position="484"/>
    </location>
</feature>
<evidence type="ECO:0000256" key="4">
    <source>
        <dbReference type="ARBA" id="ARBA00022989"/>
    </source>
</evidence>
<evidence type="ECO:0000313" key="10">
    <source>
        <dbReference type="EMBL" id="CAF0813173.1"/>
    </source>
</evidence>
<organism evidence="10 13">
    <name type="scientific">Didymodactylos carnosus</name>
    <dbReference type="NCBI Taxonomy" id="1234261"/>
    <lineage>
        <taxon>Eukaryota</taxon>
        <taxon>Metazoa</taxon>
        <taxon>Spiralia</taxon>
        <taxon>Gnathifera</taxon>
        <taxon>Rotifera</taxon>
        <taxon>Eurotatoria</taxon>
        <taxon>Bdelloidea</taxon>
        <taxon>Philodinida</taxon>
        <taxon>Philodinidae</taxon>
        <taxon>Didymodactylos</taxon>
    </lineage>
</organism>
<dbReference type="InterPro" id="IPR053937">
    <property type="entry name" value="GOST_TM"/>
</dbReference>
<keyword evidence="3" id="KW-0732">Signal</keyword>
<dbReference type="Pfam" id="PF06814">
    <property type="entry name" value="GOST_TM"/>
    <property type="match status" value="1"/>
</dbReference>
<reference evidence="10" key="1">
    <citation type="submission" date="2021-02" db="EMBL/GenBank/DDBJ databases">
        <authorList>
            <person name="Nowell W R."/>
        </authorList>
    </citation>
    <scope>NUCLEOTIDE SEQUENCE</scope>
</reference>
<feature type="transmembrane region" description="Helical" evidence="7">
    <location>
        <begin position="607"/>
        <end position="624"/>
    </location>
</feature>
<feature type="transmembrane region" description="Helical" evidence="7">
    <location>
        <begin position="496"/>
        <end position="516"/>
    </location>
</feature>
<name>A0A813TRL9_9BILA</name>
<dbReference type="EMBL" id="CAJOBC010000543">
    <property type="protein sequence ID" value="CAF3599032.1"/>
    <property type="molecule type" value="Genomic_DNA"/>
</dbReference>
<dbReference type="InterPro" id="IPR009637">
    <property type="entry name" value="GPR107/GPR108-like"/>
</dbReference>
<keyword evidence="2 7" id="KW-0812">Transmembrane</keyword>
<dbReference type="PANTHER" id="PTHR21229:SF1">
    <property type="entry name" value="GH17801P"/>
    <property type="match status" value="1"/>
</dbReference>
<dbReference type="Proteomes" id="UP000663829">
    <property type="component" value="Unassembled WGS sequence"/>
</dbReference>
<evidence type="ECO:0000256" key="2">
    <source>
        <dbReference type="ARBA" id="ARBA00022692"/>
    </source>
</evidence>
<dbReference type="GO" id="GO:0042147">
    <property type="term" value="P:retrograde transport, endosome to Golgi"/>
    <property type="evidence" value="ECO:0007669"/>
    <property type="project" value="TreeGrafter"/>
</dbReference>
<dbReference type="OrthoDB" id="19932at2759"/>
<dbReference type="EMBL" id="CAJNOK010001218">
    <property type="protein sequence ID" value="CAF0799800.1"/>
    <property type="molecule type" value="Genomic_DNA"/>
</dbReference>
<keyword evidence="13" id="KW-1185">Reference proteome</keyword>
<dbReference type="PANTHER" id="PTHR21229">
    <property type="entry name" value="LUNG SEVEN TRANSMEMBRANE RECEPTOR"/>
    <property type="match status" value="1"/>
</dbReference>
<evidence type="ECO:0000313" key="13">
    <source>
        <dbReference type="Proteomes" id="UP000663829"/>
    </source>
</evidence>
<gene>
    <name evidence="10" type="ORF">GPM918_LOCUS4143</name>
    <name evidence="9" type="ORF">OVA965_LOCUS4584</name>
    <name evidence="12" type="ORF">SRO942_LOCUS4143</name>
    <name evidence="11" type="ORF">TMI583_LOCUS4582</name>
</gene>
<feature type="transmembrane region" description="Helical" evidence="7">
    <location>
        <begin position="569"/>
        <end position="587"/>
    </location>
</feature>
<dbReference type="AlphaFoldDB" id="A0A813TRL9"/>
<evidence type="ECO:0000259" key="8">
    <source>
        <dbReference type="Pfam" id="PF06814"/>
    </source>
</evidence>
<dbReference type="Proteomes" id="UP000681722">
    <property type="component" value="Unassembled WGS sequence"/>
</dbReference>
<feature type="domain" description="GOST seven transmembrane" evidence="8">
    <location>
        <begin position="389"/>
        <end position="631"/>
    </location>
</feature>
<proteinExistence type="predicted"/>
<dbReference type="GO" id="GO:0005829">
    <property type="term" value="C:cytosol"/>
    <property type="evidence" value="ECO:0007669"/>
    <property type="project" value="GOC"/>
</dbReference>
<feature type="region of interest" description="Disordered" evidence="6">
    <location>
        <begin position="674"/>
        <end position="704"/>
    </location>
</feature>
<feature type="region of interest" description="Disordered" evidence="6">
    <location>
        <begin position="40"/>
        <end position="94"/>
    </location>
</feature>
<evidence type="ECO:0000256" key="5">
    <source>
        <dbReference type="ARBA" id="ARBA00023136"/>
    </source>
</evidence>